<organism evidence="2 3">
    <name type="scientific">Plasmodium gonderi</name>
    <dbReference type="NCBI Taxonomy" id="77519"/>
    <lineage>
        <taxon>Eukaryota</taxon>
        <taxon>Sar</taxon>
        <taxon>Alveolata</taxon>
        <taxon>Apicomplexa</taxon>
        <taxon>Aconoidasida</taxon>
        <taxon>Haemosporida</taxon>
        <taxon>Plasmodiidae</taxon>
        <taxon>Plasmodium</taxon>
        <taxon>Plasmodium (Plasmodium)</taxon>
    </lineage>
</organism>
<dbReference type="AlphaFoldDB" id="A0A1Y1JTV7"/>
<dbReference type="EMBL" id="BDQF01000416">
    <property type="protein sequence ID" value="GAW84547.1"/>
    <property type="molecule type" value="Genomic_DNA"/>
</dbReference>
<reference evidence="3" key="1">
    <citation type="submission" date="2017-04" db="EMBL/GenBank/DDBJ databases">
        <title>Plasmodium gonderi genome.</title>
        <authorList>
            <person name="Arisue N."/>
            <person name="Honma H."/>
            <person name="Kawai S."/>
            <person name="Tougan T."/>
            <person name="Tanabe K."/>
            <person name="Horii T."/>
        </authorList>
    </citation>
    <scope>NUCLEOTIDE SEQUENCE [LARGE SCALE GENOMIC DNA]</scope>
    <source>
        <strain evidence="3">ATCC 30045</strain>
    </source>
</reference>
<comment type="caution">
    <text evidence="2">The sequence shown here is derived from an EMBL/GenBank/DDBJ whole genome shotgun (WGS) entry which is preliminary data.</text>
</comment>
<dbReference type="Pfam" id="PF05795">
    <property type="entry name" value="Plasmodium_Vir"/>
    <property type="match status" value="1"/>
</dbReference>
<keyword evidence="1" id="KW-0472">Membrane</keyword>
<gene>
    <name evidence="2" type="ORF">PGO_003570</name>
</gene>
<dbReference type="GeneID" id="39745355"/>
<keyword evidence="1" id="KW-0812">Transmembrane</keyword>
<evidence type="ECO:0000313" key="3">
    <source>
        <dbReference type="Proteomes" id="UP000195521"/>
    </source>
</evidence>
<dbReference type="RefSeq" id="XP_028547136.1">
    <property type="nucleotide sequence ID" value="XM_028691335.1"/>
</dbReference>
<protein>
    <submittedName>
        <fullName evidence="2">Variable surface protein</fullName>
    </submittedName>
</protein>
<keyword evidence="1" id="KW-1133">Transmembrane helix</keyword>
<dbReference type="OMA" id="IIHIRII"/>
<dbReference type="OrthoDB" id="383311at2759"/>
<sequence length="357" mass="42272">MTEDVLDIRKLSRLYPFLKETWNLFEELDETVEIKLQNKIYEDICNGVALILKQHDKKYIDFCKKLVRNYNLLCNNPGECKIKPSYCNDLNNWLYYYIKKENLDGEIFSNFFNDIIRQSKFYAPQNRMCLYSYDTNYSEPNKIVMLNIFESNISVIISVLKGQYDVMKCYCQEFVKEIVQIYKTMNEKYCRNGNGTIEKNVSTCSKLRTFSSLYTGYIYNEESMKSILPSLTSNNNIEFMSCESNVEEKKLQLENEMSALTQVYTKNELQEFEHQSSNIPTINIIPTVLSIIGGILSFFMLSYKFTPIGNMFRSKKRVKKIKSIYDRDEEKELFYHTPDKANIYSYNKRYEIAYGRL</sequence>
<proteinExistence type="predicted"/>
<keyword evidence="3" id="KW-1185">Reference proteome</keyword>
<evidence type="ECO:0000313" key="2">
    <source>
        <dbReference type="EMBL" id="GAW84547.1"/>
    </source>
</evidence>
<dbReference type="InterPro" id="IPR008780">
    <property type="entry name" value="Plasmodium_Vir"/>
</dbReference>
<evidence type="ECO:0000256" key="1">
    <source>
        <dbReference type="SAM" id="Phobius"/>
    </source>
</evidence>
<feature type="transmembrane region" description="Helical" evidence="1">
    <location>
        <begin position="284"/>
        <end position="306"/>
    </location>
</feature>
<accession>A0A1Y1JTV7</accession>
<dbReference type="Proteomes" id="UP000195521">
    <property type="component" value="Unassembled WGS sequence"/>
</dbReference>
<name>A0A1Y1JTV7_PLAGO</name>